<feature type="domain" description="PelD GGDEF" evidence="1">
    <location>
        <begin position="316"/>
        <end position="414"/>
    </location>
</feature>
<dbReference type="Gene3D" id="3.30.450.40">
    <property type="match status" value="1"/>
</dbReference>
<dbReference type="Pfam" id="PF16963">
    <property type="entry name" value="PelD_GGDEF"/>
    <property type="match status" value="1"/>
</dbReference>
<dbReference type="InterPro" id="IPR029016">
    <property type="entry name" value="GAF-like_dom_sf"/>
</dbReference>
<evidence type="ECO:0000313" key="6">
    <source>
        <dbReference type="Proteomes" id="UP000322915"/>
    </source>
</evidence>
<evidence type="ECO:0000259" key="1">
    <source>
        <dbReference type="Pfam" id="PF16963"/>
    </source>
</evidence>
<dbReference type="AlphaFoldDB" id="A0A063KR32"/>
<dbReference type="Proteomes" id="UP000324162">
    <property type="component" value="Unassembled WGS sequence"/>
</dbReference>
<dbReference type="Proteomes" id="UP000322915">
    <property type="component" value="Unassembled WGS sequence"/>
</dbReference>
<gene>
    <name evidence="4" type="ORF">DC53_06970</name>
    <name evidence="3" type="ORF">EU508_19535</name>
    <name evidence="2" type="ORF">EU509_16360</name>
</gene>
<dbReference type="Proteomes" id="UP000027154">
    <property type="component" value="Unassembled WGS sequence"/>
</dbReference>
<dbReference type="EMBL" id="SEUJ01000076">
    <property type="protein sequence ID" value="KAA1151459.1"/>
    <property type="molecule type" value="Genomic_DNA"/>
</dbReference>
<dbReference type="InterPro" id="IPR031583">
    <property type="entry name" value="PelD_GGDEF"/>
</dbReference>
<dbReference type="EMBL" id="JJNZ01000020">
    <property type="protein sequence ID" value="KDC51904.1"/>
    <property type="molecule type" value="Genomic_DNA"/>
</dbReference>
<organism evidence="4 5">
    <name type="scientific">Pseudoalteromonas fuliginea</name>
    <dbReference type="NCBI Taxonomy" id="1872678"/>
    <lineage>
        <taxon>Bacteria</taxon>
        <taxon>Pseudomonadati</taxon>
        <taxon>Pseudomonadota</taxon>
        <taxon>Gammaproteobacteria</taxon>
        <taxon>Alteromonadales</taxon>
        <taxon>Pseudoalteromonadaceae</taxon>
        <taxon>Pseudoalteromonas</taxon>
    </lineage>
</organism>
<evidence type="ECO:0000313" key="5">
    <source>
        <dbReference type="Proteomes" id="UP000027154"/>
    </source>
</evidence>
<dbReference type="EMBL" id="SEUK01000056">
    <property type="protein sequence ID" value="KAA1156281.1"/>
    <property type="molecule type" value="Genomic_DNA"/>
</dbReference>
<evidence type="ECO:0000313" key="7">
    <source>
        <dbReference type="Proteomes" id="UP000324162"/>
    </source>
</evidence>
<sequence length="433" mass="49195">MKTHFFRPREVPELQTWAEVIIFTTLALGLPVLFNAEDPFWTQGGFSWPVLGPLLVALRYGFSKGFISILTLLVGQLLLLQSDILAPQSEFNINAMIGYTIVIMIAGEFRDVWERTNQQQTIQLEYVSDRLEKFTRQYHLISSSHDRIEQMLAGHTLSLRESLQAVRASIGQLKERRLDSAAQVIINLFVEYGALEKAGLYKVENNNIVEPPLAVIGKMTSPITSDPLILAMFEEKELVSVKSSKVYLGSSKYHIAIPLIDVNDTIYGAILVEKVQFFALKENTLTLLAVMAGHVGDLLRHEITNPIMTSEESPYFVRQVKRANKEAKRYKIPAHLLKVKTLNITNESRRLMEYLTEARRGLDIYLYDDEKQTLLILMPLTDELEKDGFITRINGWSKERTGKNLAELDIVIEQQIALPISKDAIKPLVTLHD</sequence>
<accession>A0A063KR32</accession>
<evidence type="ECO:0000313" key="3">
    <source>
        <dbReference type="EMBL" id="KAA1156281.1"/>
    </source>
</evidence>
<dbReference type="Gene3D" id="3.30.70.2880">
    <property type="match status" value="1"/>
</dbReference>
<name>A0A063KR32_9GAMM</name>
<reference evidence="6 7" key="2">
    <citation type="submission" date="2019-01" db="EMBL/GenBank/DDBJ databases">
        <title>Genome sequences of marine Pseudoalteromonas species.</title>
        <authorList>
            <person name="Boraston A.B."/>
            <person name="Hehemann J.-H."/>
            <person name="Vickers C.J."/>
            <person name="Salama-Alber O."/>
            <person name="Abe K."/>
            <person name="Hettle A.J."/>
        </authorList>
    </citation>
    <scope>NUCLEOTIDE SEQUENCE [LARGE SCALE GENOMIC DNA]</scope>
    <source>
        <strain evidence="3 7">PS42</strain>
        <strain evidence="2 6">PS47</strain>
    </source>
</reference>
<keyword evidence="6" id="KW-1185">Reference proteome</keyword>
<protein>
    <submittedName>
        <fullName evidence="2">Protein PelD</fullName>
    </submittedName>
</protein>
<dbReference type="RefSeq" id="WP_008134576.1">
    <property type="nucleotide sequence ID" value="NZ_JBBMQV010000014.1"/>
</dbReference>
<comment type="caution">
    <text evidence="4">The sequence shown here is derived from an EMBL/GenBank/DDBJ whole genome shotgun (WGS) entry which is preliminary data.</text>
</comment>
<dbReference type="InterPro" id="IPR038367">
    <property type="entry name" value="PelD_GGDEF_sf"/>
</dbReference>
<dbReference type="OrthoDB" id="5442761at2"/>
<evidence type="ECO:0000313" key="4">
    <source>
        <dbReference type="EMBL" id="KDC51904.1"/>
    </source>
</evidence>
<evidence type="ECO:0000313" key="2">
    <source>
        <dbReference type="EMBL" id="KAA1151459.1"/>
    </source>
</evidence>
<reference evidence="4 5" key="1">
    <citation type="submission" date="2014-04" db="EMBL/GenBank/DDBJ databases">
        <title>Pseudoalteromonas galatheae sp. nov., isolated from a deep-sea polychaete near Canal Concepcion, Chile.</title>
        <authorList>
            <person name="Machado H.R."/>
            <person name="Gram L."/>
            <person name="Vynne N.G."/>
        </authorList>
    </citation>
    <scope>NUCLEOTIDE SEQUENCE [LARGE SCALE GENOMIC DNA]</scope>
    <source>
        <strain evidence="4 5">KMM216</strain>
    </source>
</reference>
<proteinExistence type="predicted"/>